<keyword evidence="1" id="KW-0812">Transmembrane</keyword>
<gene>
    <name evidence="2" type="ORF">J8F10_36140</name>
</gene>
<evidence type="ECO:0008006" key="4">
    <source>
        <dbReference type="Google" id="ProtNLM"/>
    </source>
</evidence>
<evidence type="ECO:0000256" key="1">
    <source>
        <dbReference type="SAM" id="Phobius"/>
    </source>
</evidence>
<accession>A0ABS5C4W9</accession>
<keyword evidence="3" id="KW-1185">Reference proteome</keyword>
<keyword evidence="1" id="KW-1133">Transmembrane helix</keyword>
<name>A0ABS5C4W9_9BACT</name>
<dbReference type="EMBL" id="JAGKQQ010000002">
    <property type="protein sequence ID" value="MBP3960687.1"/>
    <property type="molecule type" value="Genomic_DNA"/>
</dbReference>
<feature type="transmembrane region" description="Helical" evidence="1">
    <location>
        <begin position="6"/>
        <end position="24"/>
    </location>
</feature>
<reference evidence="2 3" key="1">
    <citation type="submission" date="2021-04" db="EMBL/GenBank/DDBJ databases">
        <authorList>
            <person name="Ivanova A."/>
        </authorList>
    </citation>
    <scope>NUCLEOTIDE SEQUENCE [LARGE SCALE GENOMIC DNA]</scope>
    <source>
        <strain evidence="2 3">G18</strain>
    </source>
</reference>
<keyword evidence="1" id="KW-0472">Membrane</keyword>
<protein>
    <recommendedName>
        <fullName evidence="4">DUF3592 domain-containing protein</fullName>
    </recommendedName>
</protein>
<dbReference type="Proteomes" id="UP000676565">
    <property type="component" value="Unassembled WGS sequence"/>
</dbReference>
<evidence type="ECO:0000313" key="2">
    <source>
        <dbReference type="EMBL" id="MBP3960687.1"/>
    </source>
</evidence>
<sequence length="84" mass="9069">MTDHRLGFGLLFLCGGLLAVVGGLDKRRQKRALLRRAVRVSARVVSVRTESTNEDGGVDFHYPGIGRAAVARWYLGSSSPRSGA</sequence>
<organism evidence="2 3">
    <name type="scientific">Gemmata palustris</name>
    <dbReference type="NCBI Taxonomy" id="2822762"/>
    <lineage>
        <taxon>Bacteria</taxon>
        <taxon>Pseudomonadati</taxon>
        <taxon>Planctomycetota</taxon>
        <taxon>Planctomycetia</taxon>
        <taxon>Gemmatales</taxon>
        <taxon>Gemmataceae</taxon>
        <taxon>Gemmata</taxon>
    </lineage>
</organism>
<evidence type="ECO:0000313" key="3">
    <source>
        <dbReference type="Proteomes" id="UP000676565"/>
    </source>
</evidence>
<proteinExistence type="predicted"/>
<comment type="caution">
    <text evidence="2">The sequence shown here is derived from an EMBL/GenBank/DDBJ whole genome shotgun (WGS) entry which is preliminary data.</text>
</comment>
<dbReference type="RefSeq" id="WP_210662972.1">
    <property type="nucleotide sequence ID" value="NZ_JAGKQQ010000002.1"/>
</dbReference>